<organism evidence="2 3">
    <name type="scientific">Aphanothece hegewaldii CCALA 016</name>
    <dbReference type="NCBI Taxonomy" id="2107694"/>
    <lineage>
        <taxon>Bacteria</taxon>
        <taxon>Bacillati</taxon>
        <taxon>Cyanobacteriota</taxon>
        <taxon>Cyanophyceae</taxon>
        <taxon>Oscillatoriophycideae</taxon>
        <taxon>Chroococcales</taxon>
        <taxon>Aphanothecaceae</taxon>
        <taxon>Aphanothece</taxon>
    </lineage>
</organism>
<reference evidence="2 3" key="1">
    <citation type="submission" date="2018-03" db="EMBL/GenBank/DDBJ databases">
        <title>The ancient ancestry and fast evolution of plastids.</title>
        <authorList>
            <person name="Moore K.R."/>
            <person name="Magnabosco C."/>
            <person name="Momper L."/>
            <person name="Gold D.A."/>
            <person name="Bosak T."/>
            <person name="Fournier G.P."/>
        </authorList>
    </citation>
    <scope>NUCLEOTIDE SEQUENCE [LARGE SCALE GENOMIC DNA]</scope>
    <source>
        <strain evidence="2 3">CCALA 016</strain>
    </source>
</reference>
<keyword evidence="3" id="KW-1185">Reference proteome</keyword>
<keyword evidence="1" id="KW-0812">Transmembrane</keyword>
<keyword evidence="1" id="KW-0472">Membrane</keyword>
<dbReference type="RefSeq" id="WP_106455834.1">
    <property type="nucleotide sequence ID" value="NZ_PXOH01000004.1"/>
</dbReference>
<keyword evidence="1" id="KW-1133">Transmembrane helix</keyword>
<proteinExistence type="predicted"/>
<dbReference type="Proteomes" id="UP000239001">
    <property type="component" value="Unassembled WGS sequence"/>
</dbReference>
<dbReference type="OrthoDB" id="488813at2"/>
<evidence type="ECO:0000256" key="1">
    <source>
        <dbReference type="SAM" id="Phobius"/>
    </source>
</evidence>
<dbReference type="AlphaFoldDB" id="A0A2T1M137"/>
<evidence type="ECO:0000313" key="2">
    <source>
        <dbReference type="EMBL" id="PSF38391.1"/>
    </source>
</evidence>
<gene>
    <name evidence="2" type="ORF">C7H19_05225</name>
</gene>
<feature type="transmembrane region" description="Helical" evidence="1">
    <location>
        <begin position="35"/>
        <end position="52"/>
    </location>
</feature>
<feature type="transmembrane region" description="Helical" evidence="1">
    <location>
        <begin position="7"/>
        <end position="23"/>
    </location>
</feature>
<protein>
    <submittedName>
        <fullName evidence="2">Uncharacterized protein</fullName>
    </submittedName>
</protein>
<sequence length="64" mass="7478">MGLIKFLLLGIYIYGAWKFWTGYRSTNFNTSLPNRAVLTLLWPVLLAVNPAYRQNFRKALKSRN</sequence>
<reference evidence="2 3" key="2">
    <citation type="submission" date="2018-03" db="EMBL/GenBank/DDBJ databases">
        <authorList>
            <person name="Keele B.F."/>
        </authorList>
    </citation>
    <scope>NUCLEOTIDE SEQUENCE [LARGE SCALE GENOMIC DNA]</scope>
    <source>
        <strain evidence="2 3">CCALA 016</strain>
    </source>
</reference>
<comment type="caution">
    <text evidence="2">The sequence shown here is derived from an EMBL/GenBank/DDBJ whole genome shotgun (WGS) entry which is preliminary data.</text>
</comment>
<name>A0A2T1M137_9CHRO</name>
<evidence type="ECO:0000313" key="3">
    <source>
        <dbReference type="Proteomes" id="UP000239001"/>
    </source>
</evidence>
<dbReference type="EMBL" id="PXOH01000004">
    <property type="protein sequence ID" value="PSF38391.1"/>
    <property type="molecule type" value="Genomic_DNA"/>
</dbReference>
<accession>A0A2T1M137</accession>